<dbReference type="PANTHER" id="PTHR43308">
    <property type="entry name" value="OUTER MEMBRANE PROTEIN ALPHA-RELATED"/>
    <property type="match status" value="1"/>
</dbReference>
<dbReference type="CDD" id="cd00063">
    <property type="entry name" value="FN3"/>
    <property type="match status" value="1"/>
</dbReference>
<dbReference type="InterPro" id="IPR051465">
    <property type="entry name" value="Cell_Envelope_Struct_Comp"/>
</dbReference>
<dbReference type="InterPro" id="IPR032109">
    <property type="entry name" value="Big_3_5"/>
</dbReference>
<dbReference type="SUPFAM" id="SSF49265">
    <property type="entry name" value="Fibronectin type III"/>
    <property type="match status" value="2"/>
</dbReference>
<dbReference type="InterPro" id="IPR008969">
    <property type="entry name" value="CarboxyPept-like_regulatory"/>
</dbReference>
<dbReference type="SUPFAM" id="SSF49464">
    <property type="entry name" value="Carboxypeptidase regulatory domain-like"/>
    <property type="match status" value="2"/>
</dbReference>
<evidence type="ECO:0000256" key="1">
    <source>
        <dbReference type="ARBA" id="ARBA00022737"/>
    </source>
</evidence>
<dbReference type="InterPro" id="IPR003961">
    <property type="entry name" value="FN3_dom"/>
</dbReference>
<evidence type="ECO:0000259" key="3">
    <source>
        <dbReference type="PROSITE" id="PS51272"/>
    </source>
</evidence>
<dbReference type="Gene3D" id="2.60.40.1080">
    <property type="match status" value="1"/>
</dbReference>
<keyword evidence="1" id="KW-0677">Repeat</keyword>
<evidence type="ECO:0000313" key="5">
    <source>
        <dbReference type="Proteomes" id="UP000430670"/>
    </source>
</evidence>
<dbReference type="EMBL" id="WNKU01000003">
    <property type="protein sequence ID" value="MTV48290.1"/>
    <property type="molecule type" value="Genomic_DNA"/>
</dbReference>
<dbReference type="Pfam" id="PF16640">
    <property type="entry name" value="Big_3_5"/>
    <property type="match status" value="1"/>
</dbReference>
<dbReference type="InterPro" id="IPR013783">
    <property type="entry name" value="Ig-like_fold"/>
</dbReference>
<sequence length="1483" mass="158033">MYFRNLTYKISTTVFLIIYLFHFIPVASFASSPSSPGIWPTVWVPYTLTDGSIICDPHDESPDGVDLTSGISNNLSSVYLASDGSNMFFRFRLRGNPRYTSGGNNGSFNSSGGYWQVELADASSNTHKVTVGVAGKQTDEVYVIAPNATNETKVYDVPANDSLYTRVTQDPTTGEYYLDYQVPISYLSNYGITATTSIKLFFGTSTTLQKINKDFMINSAIQDSNGIVFSQLNVAQVKPNSIPTYGLPSVSIDSASLSSSSSTPTVTGSFKNADQVLVTVSNSSYNATLNSSNNTWAALITSRLSNGIYPVTIMAKDTSSGCYSEVSGNLVVNASVGVPTVTTDSTVSNVTATGATVGGNVTSDGNATIMERGIVVSTQTDPSTSDTKVAASSAATGTFTVNLTGLEPATTYHYRAYATNSQGTSYGADQTFTTAPASNPQSVPTVTTDSTVSNVTATGATVGGNVTSDGNATITERGVVVSTQTEPSTSDTKVTASSAVTGTFTVNLTGLEPATTYHYRAYATNSQGTSYGADQAFTTAPASNPQSVPTVTTDSTVSNVTAMGATVGGNVTSDGNATITERGIVVSTQTDPSTSDTKVAASSAAIGTFTVNLTGLEPATTYHYRAYATNNQGTSYGSDKTFTTVVPAKEIYQLTVDEYKYSLTVGTKHSTTVTAIYSDQSVQDVTTKATYRSSNENIVTVDTFGNIQAVSQGNAVITISYEGITVFTQVFVSSMEPGFVLDLQVSPDTIVGDGNSVVSITAKLTATSNSSVEGVPVEFNFTKYPVYNNLISTDSLGIAKYTFKAPNIQSVTPVLDSLTVRATDIERNNLQVEKSINIRFMPAMVKGVVVDQVSGKPVEGATVSLTADFNNDGVTDFSSTTFTDSDGSYEVYVPRGNWIYTLNIQTPVKIGDKIVLLNSTQTASVGQLDGSEKTVDSTNKISGQLLVASSNSDSPLPTSTLSDLFGIGHVSVKLKSLSDNIELPSFPIDENGNFEVNNVQRGTYQIIYQITGPNGETLAGPTSLVSVNQDGEMSIVYSLIDPYGIVTDSDNHQPVSGVTVKLYWADTALNRQNHHIPNTMVNLPELPNFAPNLNHNPQVTNSAGEYAWMVYPNGDYYVIATKDAYKPYSTLDTKPNAPATDGSDSFIRDGIIHVGQNLVSLNFNLTGEHRSSSNSGSGSSSPKENAAITITTSKRSIYVGDSLVITATVIGKNASGFVTFMDGEVQLSDAVKLQNGMVVFTTSELGVGTHSITAVYNGDMRFESAKSQTVSVDVNPKLQNGEHQKYINGYPDGEFKPAKAAIRADLAMILYRTLNLYNVISDDVQYNDISKSYWGTKAILAVTKAGYMNGYPDGTFRPNQPISREEMASLVSRVRHLPDGNRGSFIDVEDGWAKKSINAASSIGVIKGYPDGTFHPKTNVTRGEAVTLINRMLNRGPLTEVQTDTWPDVDPSNWAFGDIEEASTDHEYTFSNGVERLVETAKK</sequence>
<feature type="domain" description="Fibronectin type-III" evidence="2">
    <location>
        <begin position="341"/>
        <end position="437"/>
    </location>
</feature>
<dbReference type="Proteomes" id="UP000430670">
    <property type="component" value="Unassembled WGS sequence"/>
</dbReference>
<dbReference type="PROSITE" id="PS51272">
    <property type="entry name" value="SLH"/>
    <property type="match status" value="2"/>
</dbReference>
<evidence type="ECO:0000313" key="4">
    <source>
        <dbReference type="EMBL" id="MTV48290.1"/>
    </source>
</evidence>
<feature type="domain" description="Fibronectin type-III" evidence="2">
    <location>
        <begin position="446"/>
        <end position="543"/>
    </location>
</feature>
<proteinExistence type="predicted"/>
<dbReference type="OrthoDB" id="9757737at2"/>
<gene>
    <name evidence="4" type="ORF">GJ688_04740</name>
</gene>
<keyword evidence="5" id="KW-1185">Reference proteome</keyword>
<dbReference type="Gene3D" id="2.60.40.10">
    <property type="entry name" value="Immunoglobulins"/>
    <property type="match status" value="5"/>
</dbReference>
<dbReference type="PROSITE" id="PS50853">
    <property type="entry name" value="FN3"/>
    <property type="match status" value="3"/>
</dbReference>
<comment type="caution">
    <text evidence="4">The sequence shown here is derived from an EMBL/GenBank/DDBJ whole genome shotgun (WGS) entry which is preliminary data.</text>
</comment>
<dbReference type="RefSeq" id="WP_155475393.1">
    <property type="nucleotide sequence ID" value="NZ_WNKU01000003.1"/>
</dbReference>
<feature type="domain" description="SLH" evidence="3">
    <location>
        <begin position="1322"/>
        <end position="1379"/>
    </location>
</feature>
<feature type="domain" description="Fibronectin type-III" evidence="2">
    <location>
        <begin position="551"/>
        <end position="648"/>
    </location>
</feature>
<dbReference type="InterPro" id="IPR036116">
    <property type="entry name" value="FN3_sf"/>
</dbReference>
<dbReference type="Pfam" id="PF00395">
    <property type="entry name" value="SLH"/>
    <property type="match status" value="3"/>
</dbReference>
<feature type="domain" description="SLH" evidence="3">
    <location>
        <begin position="1380"/>
        <end position="1443"/>
    </location>
</feature>
<dbReference type="SUPFAM" id="SSF49373">
    <property type="entry name" value="Invasin/intimin cell-adhesion fragments"/>
    <property type="match status" value="2"/>
</dbReference>
<organism evidence="4 5">
    <name type="scientific">Heliobacterium mobile</name>
    <name type="common">Heliobacillus mobilis</name>
    <dbReference type="NCBI Taxonomy" id="28064"/>
    <lineage>
        <taxon>Bacteria</taxon>
        <taxon>Bacillati</taxon>
        <taxon>Bacillota</taxon>
        <taxon>Clostridia</taxon>
        <taxon>Eubacteriales</taxon>
        <taxon>Heliobacteriaceae</taxon>
        <taxon>Heliobacterium</taxon>
    </lineage>
</organism>
<name>A0A6I3SHG9_HELMO</name>
<dbReference type="InterPro" id="IPR001119">
    <property type="entry name" value="SLH_dom"/>
</dbReference>
<evidence type="ECO:0000259" key="2">
    <source>
        <dbReference type="PROSITE" id="PS50853"/>
    </source>
</evidence>
<dbReference type="SMART" id="SM00635">
    <property type="entry name" value="BID_2"/>
    <property type="match status" value="1"/>
</dbReference>
<dbReference type="Gene3D" id="2.60.40.1120">
    <property type="entry name" value="Carboxypeptidase-like, regulatory domain"/>
    <property type="match status" value="2"/>
</dbReference>
<reference evidence="4 5" key="1">
    <citation type="submission" date="2019-11" db="EMBL/GenBank/DDBJ databases">
        <title>Whole-genome sequence of a the green, strictly anaerobic photosynthetic bacterium Heliobacillus mobilis DSM 6151.</title>
        <authorList>
            <person name="Kyndt J.A."/>
            <person name="Meyer T.E."/>
        </authorList>
    </citation>
    <scope>NUCLEOTIDE SEQUENCE [LARGE SCALE GENOMIC DNA]</scope>
    <source>
        <strain evidence="4 5">DSM 6151</strain>
    </source>
</reference>
<protein>
    <submittedName>
        <fullName evidence="4">Uncharacterized protein</fullName>
    </submittedName>
</protein>
<dbReference type="SMART" id="SM00060">
    <property type="entry name" value="FN3"/>
    <property type="match status" value="3"/>
</dbReference>
<dbReference type="InterPro" id="IPR008964">
    <property type="entry name" value="Invasin/intimin_cell_adhesion"/>
</dbReference>
<accession>A0A6I3SHG9</accession>
<dbReference type="InterPro" id="IPR003343">
    <property type="entry name" value="Big_2"/>
</dbReference>